<dbReference type="InterPro" id="IPR020846">
    <property type="entry name" value="MFS_dom"/>
</dbReference>
<feature type="transmembrane region" description="Helical" evidence="6">
    <location>
        <begin position="170"/>
        <end position="190"/>
    </location>
</feature>
<evidence type="ECO:0000256" key="4">
    <source>
        <dbReference type="ARBA" id="ARBA00022989"/>
    </source>
</evidence>
<keyword evidence="3 6" id="KW-0812">Transmembrane</keyword>
<dbReference type="Gene3D" id="1.20.1250.20">
    <property type="entry name" value="MFS general substrate transporter like domains"/>
    <property type="match status" value="1"/>
</dbReference>
<dbReference type="AlphaFoldDB" id="A0A537LNC9"/>
<dbReference type="PANTHER" id="PTHR43124">
    <property type="entry name" value="PURINE EFFLUX PUMP PBUE"/>
    <property type="match status" value="1"/>
</dbReference>
<dbReference type="Proteomes" id="UP000315217">
    <property type="component" value="Unassembled WGS sequence"/>
</dbReference>
<feature type="transmembrane region" description="Helical" evidence="6">
    <location>
        <begin position="286"/>
        <end position="306"/>
    </location>
</feature>
<feature type="transmembrane region" description="Helical" evidence="6">
    <location>
        <begin position="107"/>
        <end position="130"/>
    </location>
</feature>
<feature type="transmembrane region" description="Helical" evidence="6">
    <location>
        <begin position="211"/>
        <end position="234"/>
    </location>
</feature>
<feature type="transmembrane region" description="Helical" evidence="6">
    <location>
        <begin position="375"/>
        <end position="397"/>
    </location>
</feature>
<evidence type="ECO:0000256" key="6">
    <source>
        <dbReference type="SAM" id="Phobius"/>
    </source>
</evidence>
<feature type="transmembrane region" description="Helical" evidence="6">
    <location>
        <begin position="49"/>
        <end position="70"/>
    </location>
</feature>
<dbReference type="InterPro" id="IPR011701">
    <property type="entry name" value="MFS"/>
</dbReference>
<comment type="caution">
    <text evidence="8">The sequence shown here is derived from an EMBL/GenBank/DDBJ whole genome shotgun (WGS) entry which is preliminary data.</text>
</comment>
<keyword evidence="2" id="KW-1003">Cell membrane</keyword>
<keyword evidence="4 6" id="KW-1133">Transmembrane helix</keyword>
<comment type="subcellular location">
    <subcellularLocation>
        <location evidence="1">Cell membrane</location>
        <topology evidence="1">Multi-pass membrane protein</topology>
    </subcellularLocation>
</comment>
<evidence type="ECO:0000256" key="1">
    <source>
        <dbReference type="ARBA" id="ARBA00004651"/>
    </source>
</evidence>
<accession>A0A537LNC9</accession>
<feature type="transmembrane region" description="Helical" evidence="6">
    <location>
        <begin position="142"/>
        <end position="164"/>
    </location>
</feature>
<keyword evidence="5 6" id="KW-0472">Membrane</keyword>
<feature type="transmembrane region" description="Helical" evidence="6">
    <location>
        <begin position="312"/>
        <end position="335"/>
    </location>
</feature>
<proteinExistence type="predicted"/>
<feature type="transmembrane region" description="Helical" evidence="6">
    <location>
        <begin position="82"/>
        <end position="101"/>
    </location>
</feature>
<dbReference type="GO" id="GO:0005886">
    <property type="term" value="C:plasma membrane"/>
    <property type="evidence" value="ECO:0007669"/>
    <property type="project" value="UniProtKB-SubCell"/>
</dbReference>
<dbReference type="EMBL" id="VBAI01000157">
    <property type="protein sequence ID" value="TMJ09525.1"/>
    <property type="molecule type" value="Genomic_DNA"/>
</dbReference>
<dbReference type="InterPro" id="IPR036259">
    <property type="entry name" value="MFS_trans_sf"/>
</dbReference>
<dbReference type="Pfam" id="PF07690">
    <property type="entry name" value="MFS_1"/>
    <property type="match status" value="2"/>
</dbReference>
<dbReference type="PANTHER" id="PTHR43124:SF3">
    <property type="entry name" value="CHLORAMPHENICOL EFFLUX PUMP RV0191"/>
    <property type="match status" value="1"/>
</dbReference>
<evidence type="ECO:0000256" key="2">
    <source>
        <dbReference type="ARBA" id="ARBA00022475"/>
    </source>
</evidence>
<evidence type="ECO:0000256" key="5">
    <source>
        <dbReference type="ARBA" id="ARBA00023136"/>
    </source>
</evidence>
<evidence type="ECO:0000313" key="9">
    <source>
        <dbReference type="Proteomes" id="UP000315217"/>
    </source>
</evidence>
<sequence length="401" mass="41787">MVVANHESQITNHWKWLVFLSAAEILTMLTFGTYSAALPVLRQQWALSAAQAGAIFAGQQIGYTAAVLVLSTLTDAAGVRMIYLLSAIWNAVFALLFAAFADGFGSALALRALGGMGLAGTYVPGMRLVVETFPAHRRGAAMGVYIACFSLGTSLSLLVTGVLLHAGWRMAFGVTSLGPLLAAVAAWWVVRDAPRPPPALRTAITGALRNLRALRFIAAYAAHNWELFGMRAWLPAFLTSLWVQRGMPLTSATARGATFSSLVLLGSGLSNAAGGWLSDRLGRRRMITVFLTASALCSAVIGWSPALGMPAVLTLALLYGLLVTADSSSISTAVAESATAETLGATLAVQSGLGFLVTAISPSLFGAVLDATGGIWGWAFLSLGIAAVLGTVAVATVSERR</sequence>
<dbReference type="InterPro" id="IPR050189">
    <property type="entry name" value="MFS_Efflux_Transporters"/>
</dbReference>
<feature type="transmembrane region" description="Helical" evidence="6">
    <location>
        <begin position="347"/>
        <end position="369"/>
    </location>
</feature>
<organism evidence="8 9">
    <name type="scientific">Candidatus Segetimicrobium genomatis</name>
    <dbReference type="NCBI Taxonomy" id="2569760"/>
    <lineage>
        <taxon>Bacteria</taxon>
        <taxon>Bacillati</taxon>
        <taxon>Candidatus Sysuimicrobiota</taxon>
        <taxon>Candidatus Sysuimicrobiia</taxon>
        <taxon>Candidatus Sysuimicrobiales</taxon>
        <taxon>Candidatus Segetimicrobiaceae</taxon>
        <taxon>Candidatus Segetimicrobium</taxon>
    </lineage>
</organism>
<evidence type="ECO:0000313" key="8">
    <source>
        <dbReference type="EMBL" id="TMJ09525.1"/>
    </source>
</evidence>
<evidence type="ECO:0000259" key="7">
    <source>
        <dbReference type="PROSITE" id="PS50850"/>
    </source>
</evidence>
<name>A0A537LNC9_9BACT</name>
<gene>
    <name evidence="8" type="ORF">E6G98_09305</name>
</gene>
<feature type="domain" description="Major facilitator superfamily (MFS) profile" evidence="7">
    <location>
        <begin position="16"/>
        <end position="401"/>
    </location>
</feature>
<feature type="transmembrane region" description="Helical" evidence="6">
    <location>
        <begin position="16"/>
        <end position="37"/>
    </location>
</feature>
<evidence type="ECO:0000256" key="3">
    <source>
        <dbReference type="ARBA" id="ARBA00022692"/>
    </source>
</evidence>
<reference evidence="8 9" key="1">
    <citation type="journal article" date="2019" name="Nat. Microbiol.">
        <title>Mediterranean grassland soil C-N compound turnover is dependent on rainfall and depth, and is mediated by genomically divergent microorganisms.</title>
        <authorList>
            <person name="Diamond S."/>
            <person name="Andeer P.F."/>
            <person name="Li Z."/>
            <person name="Crits-Christoph A."/>
            <person name="Burstein D."/>
            <person name="Anantharaman K."/>
            <person name="Lane K.R."/>
            <person name="Thomas B.C."/>
            <person name="Pan C."/>
            <person name="Northen T.R."/>
            <person name="Banfield J.F."/>
        </authorList>
    </citation>
    <scope>NUCLEOTIDE SEQUENCE [LARGE SCALE GENOMIC DNA]</scope>
    <source>
        <strain evidence="8">NP_1</strain>
    </source>
</reference>
<dbReference type="GO" id="GO:0022857">
    <property type="term" value="F:transmembrane transporter activity"/>
    <property type="evidence" value="ECO:0007669"/>
    <property type="project" value="InterPro"/>
</dbReference>
<feature type="transmembrane region" description="Helical" evidence="6">
    <location>
        <begin position="254"/>
        <end position="274"/>
    </location>
</feature>
<dbReference type="SUPFAM" id="SSF103473">
    <property type="entry name" value="MFS general substrate transporter"/>
    <property type="match status" value="1"/>
</dbReference>
<protein>
    <submittedName>
        <fullName evidence="8">MFS transporter</fullName>
    </submittedName>
</protein>
<dbReference type="PROSITE" id="PS50850">
    <property type="entry name" value="MFS"/>
    <property type="match status" value="1"/>
</dbReference>